<accession>A0A151Z8M3</accession>
<gene>
    <name evidence="5" type="ORF">DLAC_08907</name>
</gene>
<feature type="compositionally biased region" description="Low complexity" evidence="2">
    <location>
        <begin position="251"/>
        <end position="263"/>
    </location>
</feature>
<keyword evidence="3" id="KW-0812">Transmembrane</keyword>
<dbReference type="SUPFAM" id="SSF69318">
    <property type="entry name" value="Integrin alpha N-terminal domain"/>
    <property type="match status" value="2"/>
</dbReference>
<feature type="compositionally biased region" description="Polar residues" evidence="2">
    <location>
        <begin position="233"/>
        <end position="245"/>
    </location>
</feature>
<keyword evidence="3" id="KW-1133">Transmembrane helix</keyword>
<dbReference type="OMA" id="IKLMCSK"/>
<dbReference type="InterPro" id="IPR027039">
    <property type="entry name" value="Crtac1"/>
</dbReference>
<evidence type="ECO:0000256" key="2">
    <source>
        <dbReference type="SAM" id="MobiDB-lite"/>
    </source>
</evidence>
<keyword evidence="3" id="KW-0472">Membrane</keyword>
<evidence type="ECO:0000259" key="4">
    <source>
        <dbReference type="Pfam" id="PF07593"/>
    </source>
</evidence>
<dbReference type="AlphaFoldDB" id="A0A151Z8M3"/>
<feature type="region of interest" description="Disordered" evidence="2">
    <location>
        <begin position="231"/>
        <end position="263"/>
    </location>
</feature>
<organism evidence="5 6">
    <name type="scientific">Tieghemostelium lacteum</name>
    <name type="common">Slime mold</name>
    <name type="synonym">Dictyostelium lacteum</name>
    <dbReference type="NCBI Taxonomy" id="361077"/>
    <lineage>
        <taxon>Eukaryota</taxon>
        <taxon>Amoebozoa</taxon>
        <taxon>Evosea</taxon>
        <taxon>Eumycetozoa</taxon>
        <taxon>Dictyostelia</taxon>
        <taxon>Dictyosteliales</taxon>
        <taxon>Raperosteliaceae</taxon>
        <taxon>Tieghemostelium</taxon>
    </lineage>
</organism>
<feature type="transmembrane region" description="Helical" evidence="3">
    <location>
        <begin position="78"/>
        <end position="96"/>
    </location>
</feature>
<evidence type="ECO:0000256" key="1">
    <source>
        <dbReference type="ARBA" id="ARBA00022729"/>
    </source>
</evidence>
<sequence length="803" mass="91923">MVLSEKVDKNVRLDRRSCQAYYGKEKKDGHKGWGKITDYEDMLTKEQQEETNFEKYSYNTRNNGTKSKRINDFIRNNGKFLLLLCIVFIVVVKLQFDIIHLNERLLISDLEITQRTNDVEDLRYYIHILEKRFITLGGDVTEWGCKRNHLQNLDNDDEDDDPSINHVQLLSMEAMKKAYESKFNPNFDEPSKCIKEEMKIFPMKLMCSKMSYNYKEKYLSQIDMYLDHEQDSIENPSYPTSQHSIEGQKISSESGNDSSNSSVNSNKVKYISNGLMNFDHSEVTLFQEVLLESNLVIAPSFGASWGDYNNDGFMDLYIGNHYWYPSLYENLNGTGFREVSDEILPDTVNNKFLDKHSSAWADFDKDGYVDLLECTGALYGTSSIPNNFYINKGGGKEKFREESVQRGIDYPLARGRMVTWIDYDKDGYLDAFLSSQKRADGEGKSALFRQNPKTHTFSDVTDKTEMDVDIKILFARETDLDNDGVLETFLVSFSFPYKVYHSSPDKPFKDVTHRFFAFNATVGESHKEYSKNSTVWIPPPPESGFYALITDLVFGDMDLNGYQDIIFARNYNGVCFITVLFNMGSDPEGKYAVVWERLDVYESNETQCGSLAVADFDNDFNMDIFMVTYLPFANSPNVYVANKGNREFNVKLDGFGAAGTTFGKGESVAIADYDNDGYLDLFITNGKGGVPFDIGPSQLFRNIGYGLTKVPRNWLEIDLIGMKDNAHGFGSRIIIKSCKTSQFRDVDTGVHFSCQNSFRVHFGLSHCPTVSEIKIYWSGSKKFQILKNVKANQILRIEEQWDD</sequence>
<dbReference type="PANTHER" id="PTHR16026:SF0">
    <property type="entry name" value="CARTILAGE ACIDIC PROTEIN 1"/>
    <property type="match status" value="1"/>
</dbReference>
<dbReference type="EMBL" id="LODT01000037">
    <property type="protein sequence ID" value="KYQ90305.1"/>
    <property type="molecule type" value="Genomic_DNA"/>
</dbReference>
<dbReference type="PANTHER" id="PTHR16026">
    <property type="entry name" value="CARTILAGE ACIDIC PROTEIN 1"/>
    <property type="match status" value="1"/>
</dbReference>
<dbReference type="InterPro" id="IPR028994">
    <property type="entry name" value="Integrin_alpha_N"/>
</dbReference>
<keyword evidence="1" id="KW-0732">Signal</keyword>
<proteinExistence type="predicted"/>
<dbReference type="Pfam" id="PF07593">
    <property type="entry name" value="UnbV_ASPIC"/>
    <property type="match status" value="1"/>
</dbReference>
<dbReference type="InterPro" id="IPR013517">
    <property type="entry name" value="FG-GAP"/>
</dbReference>
<dbReference type="Gene3D" id="2.130.10.130">
    <property type="entry name" value="Integrin alpha, N-terminal"/>
    <property type="match status" value="2"/>
</dbReference>
<feature type="domain" description="ASPIC/UnbV" evidence="4">
    <location>
        <begin position="728"/>
        <end position="795"/>
    </location>
</feature>
<protein>
    <recommendedName>
        <fullName evidence="4">ASPIC/UnbV domain-containing protein</fullName>
    </recommendedName>
</protein>
<dbReference type="Proteomes" id="UP000076078">
    <property type="component" value="Unassembled WGS sequence"/>
</dbReference>
<evidence type="ECO:0000313" key="6">
    <source>
        <dbReference type="Proteomes" id="UP000076078"/>
    </source>
</evidence>
<dbReference type="OrthoDB" id="10022113at2759"/>
<dbReference type="Pfam" id="PF13517">
    <property type="entry name" value="FG-GAP_3"/>
    <property type="match status" value="2"/>
</dbReference>
<evidence type="ECO:0000313" key="5">
    <source>
        <dbReference type="EMBL" id="KYQ90305.1"/>
    </source>
</evidence>
<evidence type="ECO:0000256" key="3">
    <source>
        <dbReference type="SAM" id="Phobius"/>
    </source>
</evidence>
<dbReference type="InParanoid" id="A0A151Z8M3"/>
<keyword evidence="6" id="KW-1185">Reference proteome</keyword>
<name>A0A151Z8M3_TIELA</name>
<dbReference type="InterPro" id="IPR011519">
    <property type="entry name" value="UnbV_ASPIC"/>
</dbReference>
<reference evidence="5 6" key="1">
    <citation type="submission" date="2015-12" db="EMBL/GenBank/DDBJ databases">
        <title>Dictyostelia acquired genes for synthesis and detection of signals that induce cell-type specialization by lateral gene transfer from prokaryotes.</title>
        <authorList>
            <person name="Gloeckner G."/>
            <person name="Schaap P."/>
        </authorList>
    </citation>
    <scope>NUCLEOTIDE SEQUENCE [LARGE SCALE GENOMIC DNA]</scope>
    <source>
        <strain evidence="5 6">TK</strain>
    </source>
</reference>
<comment type="caution">
    <text evidence="5">The sequence shown here is derived from an EMBL/GenBank/DDBJ whole genome shotgun (WGS) entry which is preliminary data.</text>
</comment>